<proteinExistence type="predicted"/>
<organism evidence="1 2">
    <name type="scientific">Anas platyrhynchos</name>
    <name type="common">Mallard</name>
    <name type="synonym">Anas boschas</name>
    <dbReference type="NCBI Taxonomy" id="8839"/>
    <lineage>
        <taxon>Eukaryota</taxon>
        <taxon>Metazoa</taxon>
        <taxon>Chordata</taxon>
        <taxon>Craniata</taxon>
        <taxon>Vertebrata</taxon>
        <taxon>Euteleostomi</taxon>
        <taxon>Archelosauria</taxon>
        <taxon>Archosauria</taxon>
        <taxon>Dinosauria</taxon>
        <taxon>Saurischia</taxon>
        <taxon>Theropoda</taxon>
        <taxon>Coelurosauria</taxon>
        <taxon>Aves</taxon>
        <taxon>Neognathae</taxon>
        <taxon>Galloanserae</taxon>
        <taxon>Anseriformes</taxon>
        <taxon>Anatidae</taxon>
        <taxon>Anatinae</taxon>
        <taxon>Anas</taxon>
    </lineage>
</organism>
<gene>
    <name evidence="1" type="ORF">Anapl_10923</name>
</gene>
<protein>
    <submittedName>
        <fullName evidence="1">Uncharacterized protein</fullName>
    </submittedName>
</protein>
<dbReference type="Proteomes" id="UP000296049">
    <property type="component" value="Unassembled WGS sequence"/>
</dbReference>
<evidence type="ECO:0000313" key="1">
    <source>
        <dbReference type="EMBL" id="EOA94417.1"/>
    </source>
</evidence>
<name>R0L2E9_ANAPL</name>
<accession>R0L2E9</accession>
<sequence>MKNSFPSLADVEEQDQKTTSTGNILFMRFHSFERHVWKAEVSQQTDSESCGDCGNIPGKLANPGNFLWISCLLTELESAKNTQDLICNSLLERRNRTWGLTEWLIGLSKLRKESWKMWQDLHTMWKSKDQKQEAKGHSTESVHHTDLASGIQPFNPSFDIAGITEFDLFHLVLRTRILSAGSGQKKIKCLGSDPAFRKQANSSLKHMESQRGLAETVAVVWDYIRSSQSCVGAAVPGTFLGNGLTQGLQARVSCSILRFCFMHRQGGGKKNRWEHWKIAVTAAVGCCQQHKDIRAGTPWSSAGLTRGCVVGAFLSPAAPHVHAGTGSTFMPHAEAGCAPPQSLAGAPGHHLRGGIFRRSWSKLCPARTRLQDRVPPVPSVGNSPWGRAQQQGTRVGCAGAGCRLLGSGVCPERDIGIACRKDQENGKIKREMFTSDKRTDCQAMPFHELAACSTTLAVSQCSSTANGTVLDLSCLPLVSHCHSDLVAVLLQVPSLLAGAILWFPVWVRMGLVTGEKEASHLVIVCPASMEISGHGVKIPERFQQAPKVAAAFSAAWNSMHFLRGNGESKRHIAPASSMTSGSSPAAAVDTQHCPGVDSKHLLACLSWPFRTLGPGGSNWTCPHTPPDNTCSARSSLRQVFLCFG</sequence>
<evidence type="ECO:0000313" key="2">
    <source>
        <dbReference type="Proteomes" id="UP000296049"/>
    </source>
</evidence>
<keyword evidence="2" id="KW-1185">Reference proteome</keyword>
<dbReference type="AlphaFoldDB" id="R0L2E9"/>
<reference evidence="2" key="1">
    <citation type="journal article" date="2013" name="Nat. Genet.">
        <title>The duck genome and transcriptome provide insight into an avian influenza virus reservoir species.</title>
        <authorList>
            <person name="Huang Y."/>
            <person name="Li Y."/>
            <person name="Burt D.W."/>
            <person name="Chen H."/>
            <person name="Zhang Y."/>
            <person name="Qian W."/>
            <person name="Kim H."/>
            <person name="Gan S."/>
            <person name="Zhao Y."/>
            <person name="Li J."/>
            <person name="Yi K."/>
            <person name="Feng H."/>
            <person name="Zhu P."/>
            <person name="Li B."/>
            <person name="Liu Q."/>
            <person name="Fairley S."/>
            <person name="Magor K.E."/>
            <person name="Du Z."/>
            <person name="Hu X."/>
            <person name="Goodman L."/>
            <person name="Tafer H."/>
            <person name="Vignal A."/>
            <person name="Lee T."/>
            <person name="Kim K.W."/>
            <person name="Sheng Z."/>
            <person name="An Y."/>
            <person name="Searle S."/>
            <person name="Herrero J."/>
            <person name="Groenen M.A."/>
            <person name="Crooijmans R.P."/>
            <person name="Faraut T."/>
            <person name="Cai Q."/>
            <person name="Webster R.G."/>
            <person name="Aldridge J.R."/>
            <person name="Warren W.C."/>
            <person name="Bartschat S."/>
            <person name="Kehr S."/>
            <person name="Marz M."/>
            <person name="Stadler P.F."/>
            <person name="Smith J."/>
            <person name="Kraus R.H."/>
            <person name="Zhao Y."/>
            <person name="Ren L."/>
            <person name="Fei J."/>
            <person name="Morisson M."/>
            <person name="Kaiser P."/>
            <person name="Griffin D.K."/>
            <person name="Rao M."/>
            <person name="Pitel F."/>
            <person name="Wang J."/>
            <person name="Li N."/>
        </authorList>
    </citation>
    <scope>NUCLEOTIDE SEQUENCE [LARGE SCALE GENOMIC DNA]</scope>
</reference>
<dbReference type="EMBL" id="KB744772">
    <property type="protein sequence ID" value="EOA94417.1"/>
    <property type="molecule type" value="Genomic_DNA"/>
</dbReference>